<feature type="compositionally biased region" description="Pro residues" evidence="1">
    <location>
        <begin position="136"/>
        <end position="164"/>
    </location>
</feature>
<name>A0A3P3YQ38_PLABS</name>
<keyword evidence="2" id="KW-0496">Mitochondrion</keyword>
<dbReference type="AlphaFoldDB" id="A0A3P3YQ38"/>
<evidence type="ECO:0000313" key="3">
    <source>
        <dbReference type="Proteomes" id="UP000290189"/>
    </source>
</evidence>
<protein>
    <submittedName>
        <fullName evidence="2">Uncharacterized protein</fullName>
    </submittedName>
</protein>
<feature type="compositionally biased region" description="Basic and acidic residues" evidence="1">
    <location>
        <begin position="263"/>
        <end position="273"/>
    </location>
</feature>
<accession>A0A3P3YQ38</accession>
<feature type="compositionally biased region" description="Acidic residues" evidence="1">
    <location>
        <begin position="291"/>
        <end position="307"/>
    </location>
</feature>
<geneLocation type="mitochondrion" evidence="2"/>
<feature type="region of interest" description="Disordered" evidence="1">
    <location>
        <begin position="133"/>
        <end position="307"/>
    </location>
</feature>
<reference evidence="2 3" key="1">
    <citation type="submission" date="2018-03" db="EMBL/GenBank/DDBJ databases">
        <authorList>
            <person name="Fogelqvist J."/>
        </authorList>
    </citation>
    <scope>NUCLEOTIDE SEQUENCE [LARGE SCALE GENOMIC DNA]</scope>
</reference>
<sequence>MFMQGVPPPPPPLRESPPALALDAAQEERLRLLLSCVDTRVRVQRIVWNAVCVASSTVSSSAIIIREAIREILYHFGRLIDAAAKVPDAAPGPSRLLTFLGAGGDRVSETKFAELEAELNMLKSQMAMLVQSGVVPGPPPPPPAAPPAPPVGAPPPVKLRPHPVPVSNDLLCSDVSDDDPDESPLPSYRERQERPVPPAAPTRGFAAQIQQANRTGLRKTEISRSPGGTPLNRKPAPAASDNFHKEILANALFKKFQNARQGESPERRPRREPASSFAPRRGSGLAFISDEVADDEWDDDGDAEGAR</sequence>
<gene>
    <name evidence="2" type="ORF">PLBR_LOCUS9255</name>
</gene>
<dbReference type="Proteomes" id="UP000290189">
    <property type="component" value="Unassembled WGS sequence"/>
</dbReference>
<evidence type="ECO:0000313" key="2">
    <source>
        <dbReference type="EMBL" id="SPR02040.1"/>
    </source>
</evidence>
<feature type="compositionally biased region" description="Low complexity" evidence="1">
    <location>
        <begin position="165"/>
        <end position="174"/>
    </location>
</feature>
<dbReference type="EMBL" id="OVEO01000020">
    <property type="protein sequence ID" value="SPR02040.1"/>
    <property type="molecule type" value="Genomic_DNA"/>
</dbReference>
<evidence type="ECO:0000256" key="1">
    <source>
        <dbReference type="SAM" id="MobiDB-lite"/>
    </source>
</evidence>
<organism evidence="2 3">
    <name type="scientific">Plasmodiophora brassicae</name>
    <name type="common">Clubroot disease agent</name>
    <dbReference type="NCBI Taxonomy" id="37360"/>
    <lineage>
        <taxon>Eukaryota</taxon>
        <taxon>Sar</taxon>
        <taxon>Rhizaria</taxon>
        <taxon>Endomyxa</taxon>
        <taxon>Phytomyxea</taxon>
        <taxon>Plasmodiophorida</taxon>
        <taxon>Plasmodiophoridae</taxon>
        <taxon>Plasmodiophora</taxon>
    </lineage>
</organism>
<proteinExistence type="predicted"/>